<sequence length="451" mass="48564">MQLSQILLGAFYASTALSYQVAPNGRYVGALAAVVALPEVANAISIPMVAENVGMRRRRVHAGTSTSSSVTSTAPVSAHTSTSSTTVHPTLTTSNSTTVHPTPTTHSTTASVHPTNSANSTTSSHVTRPTVSGKGRHFRLWARATTTTSATTTAHPTSTSSASSSSSTAVHPTTSSSSTVKPTTSSSSSTTAHPTSSSSSSSSTTLQLVSHGSPHYEQQLEFFLGNSHFVELIIQLYGPPDDDDLKRNIPIDNRSPDIFRTKHHSLSKTNCECNFLIFALLVLDGSEANDQLIINDDANAKAHIFILILIHRSPNDIFELFYRASNSSHPHLLLHLLLDSSQAHVKLVVHHVSRRQTNDDLVNHRCRAPAGSYNRNHTLLLRCLLLCLLHISSSQANDDNNIYPGDSHCKANHKLKLKLVGSCTDHGQANDNVDSDGERECEAHSYPYTDG</sequence>
<comment type="caution">
    <text evidence="3">The sequence shown here is derived from an EMBL/GenBank/DDBJ whole genome shotgun (WGS) entry which is preliminary data.</text>
</comment>
<keyword evidence="2" id="KW-0732">Signal</keyword>
<reference evidence="4" key="1">
    <citation type="journal article" date="2023" name="Mol. Phylogenet. Evol.">
        <title>Genome-scale phylogeny and comparative genomics of the fungal order Sordariales.</title>
        <authorList>
            <person name="Hensen N."/>
            <person name="Bonometti L."/>
            <person name="Westerberg I."/>
            <person name="Brannstrom I.O."/>
            <person name="Guillou S."/>
            <person name="Cros-Aarteil S."/>
            <person name="Calhoun S."/>
            <person name="Haridas S."/>
            <person name="Kuo A."/>
            <person name="Mondo S."/>
            <person name="Pangilinan J."/>
            <person name="Riley R."/>
            <person name="LaButti K."/>
            <person name="Andreopoulos B."/>
            <person name="Lipzen A."/>
            <person name="Chen C."/>
            <person name="Yan M."/>
            <person name="Daum C."/>
            <person name="Ng V."/>
            <person name="Clum A."/>
            <person name="Steindorff A."/>
            <person name="Ohm R.A."/>
            <person name="Martin F."/>
            <person name="Silar P."/>
            <person name="Natvig D.O."/>
            <person name="Lalanne C."/>
            <person name="Gautier V."/>
            <person name="Ament-Velasquez S.L."/>
            <person name="Kruys A."/>
            <person name="Hutchinson M.I."/>
            <person name="Powell A.J."/>
            <person name="Barry K."/>
            <person name="Miller A.N."/>
            <person name="Grigoriev I.V."/>
            <person name="Debuchy R."/>
            <person name="Gladieux P."/>
            <person name="Hiltunen Thoren M."/>
            <person name="Johannesson H."/>
        </authorList>
    </citation>
    <scope>NUCLEOTIDE SEQUENCE [LARGE SCALE GENOMIC DNA]</scope>
    <source>
        <strain evidence="4">CBS 340.73</strain>
    </source>
</reference>
<evidence type="ECO:0000313" key="3">
    <source>
        <dbReference type="EMBL" id="KAK3945490.1"/>
    </source>
</evidence>
<dbReference type="Proteomes" id="UP001303473">
    <property type="component" value="Unassembled WGS sequence"/>
</dbReference>
<feature type="signal peptide" evidence="2">
    <location>
        <begin position="1"/>
        <end position="18"/>
    </location>
</feature>
<dbReference type="AlphaFoldDB" id="A0AAN6NGS1"/>
<feature type="region of interest" description="Disordered" evidence="1">
    <location>
        <begin position="428"/>
        <end position="451"/>
    </location>
</feature>
<evidence type="ECO:0000313" key="4">
    <source>
        <dbReference type="Proteomes" id="UP001303473"/>
    </source>
</evidence>
<dbReference type="EMBL" id="MU853754">
    <property type="protein sequence ID" value="KAK3945490.1"/>
    <property type="molecule type" value="Genomic_DNA"/>
</dbReference>
<keyword evidence="4" id="KW-1185">Reference proteome</keyword>
<accession>A0AAN6NGS1</accession>
<name>A0AAN6NGS1_9PEZI</name>
<protein>
    <submittedName>
        <fullName evidence="3">Uncharacterized protein</fullName>
    </submittedName>
</protein>
<organism evidence="3 4">
    <name type="scientific">Diplogelasinospora grovesii</name>
    <dbReference type="NCBI Taxonomy" id="303347"/>
    <lineage>
        <taxon>Eukaryota</taxon>
        <taxon>Fungi</taxon>
        <taxon>Dikarya</taxon>
        <taxon>Ascomycota</taxon>
        <taxon>Pezizomycotina</taxon>
        <taxon>Sordariomycetes</taxon>
        <taxon>Sordariomycetidae</taxon>
        <taxon>Sordariales</taxon>
        <taxon>Diplogelasinosporaceae</taxon>
        <taxon>Diplogelasinospora</taxon>
    </lineage>
</organism>
<evidence type="ECO:0000256" key="1">
    <source>
        <dbReference type="SAM" id="MobiDB-lite"/>
    </source>
</evidence>
<feature type="compositionally biased region" description="Low complexity" evidence="1">
    <location>
        <begin position="64"/>
        <end position="115"/>
    </location>
</feature>
<feature type="compositionally biased region" description="Polar residues" evidence="1">
    <location>
        <begin position="116"/>
        <end position="130"/>
    </location>
</feature>
<feature type="compositionally biased region" description="Low complexity" evidence="1">
    <location>
        <begin position="144"/>
        <end position="205"/>
    </location>
</feature>
<proteinExistence type="predicted"/>
<evidence type="ECO:0000256" key="2">
    <source>
        <dbReference type="SAM" id="SignalP"/>
    </source>
</evidence>
<feature type="region of interest" description="Disordered" evidence="1">
    <location>
        <begin position="59"/>
        <end position="210"/>
    </location>
</feature>
<feature type="chain" id="PRO_5042943982" evidence="2">
    <location>
        <begin position="19"/>
        <end position="451"/>
    </location>
</feature>
<gene>
    <name evidence="3" type="ORF">QBC46DRAFT_429903</name>
</gene>